<keyword evidence="3" id="KW-0472">Membrane</keyword>
<evidence type="ECO:0000313" key="4">
    <source>
        <dbReference type="EMBL" id="CAD8839131.1"/>
    </source>
</evidence>
<dbReference type="EMBL" id="HBFQ01019218">
    <property type="protein sequence ID" value="CAD8839131.1"/>
    <property type="molecule type" value="Transcribed_RNA"/>
</dbReference>
<name>A0A7S1F211_NOCSC</name>
<feature type="region of interest" description="Disordered" evidence="2">
    <location>
        <begin position="333"/>
        <end position="354"/>
    </location>
</feature>
<evidence type="ECO:0000256" key="2">
    <source>
        <dbReference type="SAM" id="MobiDB-lite"/>
    </source>
</evidence>
<accession>A0A7S1F211</accession>
<keyword evidence="3" id="KW-0812">Transmembrane</keyword>
<dbReference type="AlphaFoldDB" id="A0A7S1F211"/>
<evidence type="ECO:0000256" key="1">
    <source>
        <dbReference type="SAM" id="Coils"/>
    </source>
</evidence>
<sequence length="354" mass="39687">MKVYHLCLYIDSRKAIRELEPFLSGTEEEAPTTDLSLHGRVLNGRFRKVFHMIVAKVSWQSRMQQALRVPIMKSLPADLASEGEKVVSAIPLMKEGDTMTWIISSCGEHLEFRHNGKMLLELDNGAVCHALQAIWLQGGTDPELRSALLRDLPAVVMRETEALAEELEAAELQLDEAQEEAPAQLLREEAPTPMLRFTSKTLTSGTRTFNQVKDIEAKDKGVIQMRHEMARLRSRINEAEARLESVPDLSRVCSRVGAIAGAVAVICAVILMNAFATLRRFELSILVTALVPLVCYASFLSPELLHGLERMRPLETLEASAFDLPDLTKEERDLARSMTSDKFRRRGNTRPLVE</sequence>
<reference evidence="4" key="1">
    <citation type="submission" date="2021-01" db="EMBL/GenBank/DDBJ databases">
        <authorList>
            <person name="Corre E."/>
            <person name="Pelletier E."/>
            <person name="Niang G."/>
            <person name="Scheremetjew M."/>
            <person name="Finn R."/>
            <person name="Kale V."/>
            <person name="Holt S."/>
            <person name="Cochrane G."/>
            <person name="Meng A."/>
            <person name="Brown T."/>
            <person name="Cohen L."/>
        </authorList>
    </citation>
    <scope>NUCLEOTIDE SEQUENCE</scope>
</reference>
<gene>
    <name evidence="4" type="ORF">NSCI0253_LOCUS13479</name>
</gene>
<protein>
    <submittedName>
        <fullName evidence="4">Uncharacterized protein</fullName>
    </submittedName>
</protein>
<keyword evidence="1" id="KW-0175">Coiled coil</keyword>
<feature type="transmembrane region" description="Helical" evidence="3">
    <location>
        <begin position="256"/>
        <end position="276"/>
    </location>
</feature>
<organism evidence="4">
    <name type="scientific">Noctiluca scintillans</name>
    <name type="common">Sea sparkle</name>
    <name type="synonym">Red tide dinoflagellate</name>
    <dbReference type="NCBI Taxonomy" id="2966"/>
    <lineage>
        <taxon>Eukaryota</taxon>
        <taxon>Sar</taxon>
        <taxon>Alveolata</taxon>
        <taxon>Dinophyceae</taxon>
        <taxon>Noctilucales</taxon>
        <taxon>Noctilucaceae</taxon>
        <taxon>Noctiluca</taxon>
    </lineage>
</organism>
<feature type="compositionally biased region" description="Basic and acidic residues" evidence="2">
    <location>
        <begin position="333"/>
        <end position="342"/>
    </location>
</feature>
<feature type="coiled-coil region" evidence="1">
    <location>
        <begin position="157"/>
        <end position="187"/>
    </location>
</feature>
<feature type="transmembrane region" description="Helical" evidence="3">
    <location>
        <begin position="283"/>
        <end position="301"/>
    </location>
</feature>
<evidence type="ECO:0000256" key="3">
    <source>
        <dbReference type="SAM" id="Phobius"/>
    </source>
</evidence>
<proteinExistence type="predicted"/>
<keyword evidence="3" id="KW-1133">Transmembrane helix</keyword>